<reference evidence="2" key="1">
    <citation type="submission" date="2020-09" db="EMBL/GenBank/DDBJ databases">
        <title>Pelagicoccus enzymogenes sp. nov. with an EPS production, isolated from marine sediment.</title>
        <authorList>
            <person name="Feng X."/>
        </authorList>
    </citation>
    <scope>NUCLEOTIDE SEQUENCE</scope>
    <source>
        <strain evidence="2">NFK12</strain>
    </source>
</reference>
<dbReference type="AlphaFoldDB" id="A0A927F7T7"/>
<evidence type="ECO:0000313" key="3">
    <source>
        <dbReference type="Proteomes" id="UP000622317"/>
    </source>
</evidence>
<feature type="transmembrane region" description="Helical" evidence="1">
    <location>
        <begin position="12"/>
        <end position="30"/>
    </location>
</feature>
<comment type="caution">
    <text evidence="2">The sequence shown here is derived from an EMBL/GenBank/DDBJ whole genome shotgun (WGS) entry which is preliminary data.</text>
</comment>
<dbReference type="RefSeq" id="WP_191617064.1">
    <property type="nucleotide sequence ID" value="NZ_JACYFG010000023.1"/>
</dbReference>
<proteinExistence type="predicted"/>
<gene>
    <name evidence="2" type="ORF">IEN85_10580</name>
</gene>
<protein>
    <submittedName>
        <fullName evidence="2">Uncharacterized protein</fullName>
    </submittedName>
</protein>
<name>A0A927F7T7_9BACT</name>
<accession>A0A927F7T7</accession>
<keyword evidence="1" id="KW-1133">Transmembrane helix</keyword>
<evidence type="ECO:0000256" key="1">
    <source>
        <dbReference type="SAM" id="Phobius"/>
    </source>
</evidence>
<keyword evidence="1" id="KW-0472">Membrane</keyword>
<organism evidence="2 3">
    <name type="scientific">Pelagicoccus enzymogenes</name>
    <dbReference type="NCBI Taxonomy" id="2773457"/>
    <lineage>
        <taxon>Bacteria</taxon>
        <taxon>Pseudomonadati</taxon>
        <taxon>Verrucomicrobiota</taxon>
        <taxon>Opitutia</taxon>
        <taxon>Puniceicoccales</taxon>
        <taxon>Pelagicoccaceae</taxon>
        <taxon>Pelagicoccus</taxon>
    </lineage>
</organism>
<keyword evidence="1" id="KW-0812">Transmembrane</keyword>
<keyword evidence="3" id="KW-1185">Reference proteome</keyword>
<dbReference type="Proteomes" id="UP000622317">
    <property type="component" value="Unassembled WGS sequence"/>
</dbReference>
<sequence length="134" mass="15662">MSSADPSFFYQVIANPAFSLLTGCIGFFFGHRIALSRDKRKEYNEIADRIYLALCKEKERLEAPISGPNEDDFRLFSRHLSLLERKDYEKNYDSYLSTKRGGNTYIDEFGQQFYLNEVLVKNAIDKLIENVKRK</sequence>
<evidence type="ECO:0000313" key="2">
    <source>
        <dbReference type="EMBL" id="MBD5779934.1"/>
    </source>
</evidence>
<dbReference type="EMBL" id="JACYFG010000023">
    <property type="protein sequence ID" value="MBD5779934.1"/>
    <property type="molecule type" value="Genomic_DNA"/>
</dbReference>